<proteinExistence type="inferred from homology"/>
<keyword evidence="11" id="KW-1185">Reference proteome</keyword>
<reference evidence="10 11" key="1">
    <citation type="submission" date="2022-01" db="EMBL/GenBank/DDBJ databases">
        <title>Alkalihalobacillus sp. EGI L200015, a novel bacterium isolated from a salt lake sediment.</title>
        <authorList>
            <person name="Gao L."/>
            <person name="Fang B.-Z."/>
            <person name="Li W.-J."/>
        </authorList>
    </citation>
    <scope>NUCLEOTIDE SEQUENCE [LARGE SCALE GENOMIC DNA]</scope>
    <source>
        <strain evidence="10 11">KCTC 12718</strain>
    </source>
</reference>
<dbReference type="Pfam" id="PF13807">
    <property type="entry name" value="GNVR"/>
    <property type="match status" value="1"/>
</dbReference>
<evidence type="ECO:0000256" key="4">
    <source>
        <dbReference type="ARBA" id="ARBA00022692"/>
    </source>
</evidence>
<comment type="caution">
    <text evidence="10">The sequence shown here is derived from an EMBL/GenBank/DDBJ whole genome shotgun (WGS) entry which is preliminary data.</text>
</comment>
<evidence type="ECO:0000259" key="8">
    <source>
        <dbReference type="Pfam" id="PF02706"/>
    </source>
</evidence>
<comment type="similarity">
    <text evidence="2">Belongs to the CpsC/CapA family.</text>
</comment>
<evidence type="ECO:0000256" key="2">
    <source>
        <dbReference type="ARBA" id="ARBA00006683"/>
    </source>
</evidence>
<dbReference type="EMBL" id="JAKIJS010000001">
    <property type="protein sequence ID" value="MCF6138833.1"/>
    <property type="molecule type" value="Genomic_DNA"/>
</dbReference>
<keyword evidence="3" id="KW-1003">Cell membrane</keyword>
<dbReference type="InterPro" id="IPR050445">
    <property type="entry name" value="Bact_polysacc_biosynth/exp"/>
</dbReference>
<keyword evidence="4 7" id="KW-0812">Transmembrane</keyword>
<dbReference type="PANTHER" id="PTHR32309:SF13">
    <property type="entry name" value="FERRIC ENTEROBACTIN TRANSPORT PROTEIN FEPE"/>
    <property type="match status" value="1"/>
</dbReference>
<protein>
    <submittedName>
        <fullName evidence="10">Wzz/FepE/Etk N-terminal domain-containing protein</fullName>
    </submittedName>
</protein>
<evidence type="ECO:0000256" key="7">
    <source>
        <dbReference type="SAM" id="Phobius"/>
    </source>
</evidence>
<evidence type="ECO:0000256" key="6">
    <source>
        <dbReference type="ARBA" id="ARBA00023136"/>
    </source>
</evidence>
<keyword evidence="5 7" id="KW-1133">Transmembrane helix</keyword>
<evidence type="ECO:0000256" key="5">
    <source>
        <dbReference type="ARBA" id="ARBA00022989"/>
    </source>
</evidence>
<sequence>MEETISLKELFDTLKKRFAMILLITVIAIAISGIISYMFLTPIYQSSTQILVNQSNEGQQNYDINQVRTNVEMINTYRVIIKSPTILEKVQQDLGLEESTSQLNNVVTVNSEQNSQVFTVSVQHAEPEMVAEIANSVASTFESEIKTIMNVDNVKILSKAEVPISPIKPSPMLNMAIALVVGLMAGVGLAFLLEYIDNTIKNEQDIEKQLDLPVLGVIAEMNEKQIQQSNRMSKARVGSERFEA</sequence>
<feature type="domain" description="Polysaccharide chain length determinant N-terminal" evidence="8">
    <location>
        <begin position="3"/>
        <end position="94"/>
    </location>
</feature>
<organism evidence="10 11">
    <name type="scientific">Pseudalkalibacillus berkeleyi</name>
    <dbReference type="NCBI Taxonomy" id="1069813"/>
    <lineage>
        <taxon>Bacteria</taxon>
        <taxon>Bacillati</taxon>
        <taxon>Bacillota</taxon>
        <taxon>Bacilli</taxon>
        <taxon>Bacillales</taxon>
        <taxon>Fictibacillaceae</taxon>
        <taxon>Pseudalkalibacillus</taxon>
    </lineage>
</organism>
<feature type="transmembrane region" description="Helical" evidence="7">
    <location>
        <begin position="172"/>
        <end position="193"/>
    </location>
</feature>
<dbReference type="RefSeq" id="WP_236337041.1">
    <property type="nucleotide sequence ID" value="NZ_JAKIJS010000001.1"/>
</dbReference>
<evidence type="ECO:0000256" key="1">
    <source>
        <dbReference type="ARBA" id="ARBA00004651"/>
    </source>
</evidence>
<evidence type="ECO:0000259" key="9">
    <source>
        <dbReference type="Pfam" id="PF13807"/>
    </source>
</evidence>
<feature type="transmembrane region" description="Helical" evidence="7">
    <location>
        <begin position="21"/>
        <end position="40"/>
    </location>
</feature>
<dbReference type="Proteomes" id="UP001649381">
    <property type="component" value="Unassembled WGS sequence"/>
</dbReference>
<accession>A0ABS9H4W6</accession>
<comment type="subcellular location">
    <subcellularLocation>
        <location evidence="1">Cell membrane</location>
        <topology evidence="1">Multi-pass membrane protein</topology>
    </subcellularLocation>
</comment>
<gene>
    <name evidence="10" type="ORF">L2716_13935</name>
</gene>
<evidence type="ECO:0000313" key="11">
    <source>
        <dbReference type="Proteomes" id="UP001649381"/>
    </source>
</evidence>
<dbReference type="Pfam" id="PF02706">
    <property type="entry name" value="Wzz"/>
    <property type="match status" value="1"/>
</dbReference>
<dbReference type="InterPro" id="IPR032807">
    <property type="entry name" value="GNVR"/>
</dbReference>
<evidence type="ECO:0000256" key="3">
    <source>
        <dbReference type="ARBA" id="ARBA00022475"/>
    </source>
</evidence>
<keyword evidence="6 7" id="KW-0472">Membrane</keyword>
<dbReference type="PANTHER" id="PTHR32309">
    <property type="entry name" value="TYROSINE-PROTEIN KINASE"/>
    <property type="match status" value="1"/>
</dbReference>
<feature type="domain" description="Tyrosine-protein kinase G-rich" evidence="9">
    <location>
        <begin position="142"/>
        <end position="192"/>
    </location>
</feature>
<evidence type="ECO:0000313" key="10">
    <source>
        <dbReference type="EMBL" id="MCF6138833.1"/>
    </source>
</evidence>
<dbReference type="InterPro" id="IPR003856">
    <property type="entry name" value="LPS_length_determ_N"/>
</dbReference>
<name>A0ABS9H4W6_9BACL</name>